<dbReference type="EMBL" id="SRLO01000276">
    <property type="protein sequence ID" value="TNN63302.1"/>
    <property type="molecule type" value="Genomic_DNA"/>
</dbReference>
<keyword evidence="2" id="KW-0472">Membrane</keyword>
<gene>
    <name evidence="3" type="ORF">EYF80_026478</name>
</gene>
<name>A0A4Z2HEU4_9TELE</name>
<evidence type="ECO:0000256" key="2">
    <source>
        <dbReference type="SAM" id="Phobius"/>
    </source>
</evidence>
<feature type="compositionally biased region" description="Basic and acidic residues" evidence="1">
    <location>
        <begin position="32"/>
        <end position="45"/>
    </location>
</feature>
<accession>A0A4Z2HEU4</accession>
<feature type="region of interest" description="Disordered" evidence="1">
    <location>
        <begin position="1"/>
        <end position="45"/>
    </location>
</feature>
<feature type="compositionally biased region" description="Basic and acidic residues" evidence="1">
    <location>
        <begin position="1"/>
        <end position="20"/>
    </location>
</feature>
<evidence type="ECO:0000313" key="4">
    <source>
        <dbReference type="Proteomes" id="UP000314294"/>
    </source>
</evidence>
<reference evidence="3 4" key="1">
    <citation type="submission" date="2019-03" db="EMBL/GenBank/DDBJ databases">
        <title>First draft genome of Liparis tanakae, snailfish: a comprehensive survey of snailfish specific genes.</title>
        <authorList>
            <person name="Kim W."/>
            <person name="Song I."/>
            <person name="Jeong J.-H."/>
            <person name="Kim D."/>
            <person name="Kim S."/>
            <person name="Ryu S."/>
            <person name="Song J.Y."/>
            <person name="Lee S.K."/>
        </authorList>
    </citation>
    <scope>NUCLEOTIDE SEQUENCE [LARGE SCALE GENOMIC DNA]</scope>
    <source>
        <tissue evidence="3">Muscle</tissue>
    </source>
</reference>
<comment type="caution">
    <text evidence="3">The sequence shown here is derived from an EMBL/GenBank/DDBJ whole genome shotgun (WGS) entry which is preliminary data.</text>
</comment>
<sequence>MASKGSDSETAKEPEIQRMVDRHRKWPGKQEAATHEREEKERDDVDGALQVLQSGEDGIIVDDDSFNELVDMGLARDLVVALGYRHQGYEVMEDFLWEEGVVQTSKVELQDASNGVHVVVILLPCQRVLTYIWTNSLRLPPASPGQSVWTSRRSARQIASALLTFSFIFSIFLTLERRTGFSSVLMLARVSGERGVCRSSCRLERPICFSSCFSASFSLDSALMLSVLYMWYVFITWEQGQTQFCFTRSPAGPAAAAPSAHTADPDTLAAPPAGHGSLSGPFYSKARCKTLVMTYAEIRIKKTVCGKT</sequence>
<protein>
    <submittedName>
        <fullName evidence="3">Uncharacterized protein</fullName>
    </submittedName>
</protein>
<evidence type="ECO:0000313" key="3">
    <source>
        <dbReference type="EMBL" id="TNN63302.1"/>
    </source>
</evidence>
<keyword evidence="4" id="KW-1185">Reference proteome</keyword>
<feature type="transmembrane region" description="Helical" evidence="2">
    <location>
        <begin position="207"/>
        <end position="232"/>
    </location>
</feature>
<proteinExistence type="predicted"/>
<organism evidence="3 4">
    <name type="scientific">Liparis tanakae</name>
    <name type="common">Tanaka's snailfish</name>
    <dbReference type="NCBI Taxonomy" id="230148"/>
    <lineage>
        <taxon>Eukaryota</taxon>
        <taxon>Metazoa</taxon>
        <taxon>Chordata</taxon>
        <taxon>Craniata</taxon>
        <taxon>Vertebrata</taxon>
        <taxon>Euteleostomi</taxon>
        <taxon>Actinopterygii</taxon>
        <taxon>Neopterygii</taxon>
        <taxon>Teleostei</taxon>
        <taxon>Neoteleostei</taxon>
        <taxon>Acanthomorphata</taxon>
        <taxon>Eupercaria</taxon>
        <taxon>Perciformes</taxon>
        <taxon>Cottioidei</taxon>
        <taxon>Cottales</taxon>
        <taxon>Liparidae</taxon>
        <taxon>Liparis</taxon>
    </lineage>
</organism>
<feature type="transmembrane region" description="Helical" evidence="2">
    <location>
        <begin position="154"/>
        <end position="175"/>
    </location>
</feature>
<keyword evidence="2" id="KW-0812">Transmembrane</keyword>
<evidence type="ECO:0000256" key="1">
    <source>
        <dbReference type="SAM" id="MobiDB-lite"/>
    </source>
</evidence>
<dbReference type="Proteomes" id="UP000314294">
    <property type="component" value="Unassembled WGS sequence"/>
</dbReference>
<dbReference type="AlphaFoldDB" id="A0A4Z2HEU4"/>
<keyword evidence="2" id="KW-1133">Transmembrane helix</keyword>